<evidence type="ECO:0000313" key="8">
    <source>
        <dbReference type="EMBL" id="PTA66741.1"/>
    </source>
</evidence>
<keyword evidence="3 6" id="KW-0347">Helicase</keyword>
<keyword evidence="2 6" id="KW-0378">Hydrolase</keyword>
<dbReference type="InterPro" id="IPR036770">
    <property type="entry name" value="Ankyrin_rpt-contain_sf"/>
</dbReference>
<dbReference type="InterPro" id="IPR000212">
    <property type="entry name" value="DNA_helicase_UvrD/REP"/>
</dbReference>
<dbReference type="Pfam" id="PF13857">
    <property type="entry name" value="Ank_5"/>
    <property type="match status" value="1"/>
</dbReference>
<dbReference type="SUPFAM" id="SSF48403">
    <property type="entry name" value="Ankyrin repeat"/>
    <property type="match status" value="1"/>
</dbReference>
<dbReference type="InterPro" id="IPR014016">
    <property type="entry name" value="UvrD-like_ATP-bd"/>
</dbReference>
<evidence type="ECO:0000259" key="7">
    <source>
        <dbReference type="PROSITE" id="PS51198"/>
    </source>
</evidence>
<protein>
    <recommendedName>
        <fullName evidence="7">UvrD-like helicase ATP-binding domain-containing protein</fullName>
    </recommendedName>
</protein>
<dbReference type="Pfam" id="PF13245">
    <property type="entry name" value="AAA_19"/>
    <property type="match status" value="1"/>
</dbReference>
<evidence type="ECO:0000256" key="5">
    <source>
        <dbReference type="PROSITE-ProRule" id="PRU00023"/>
    </source>
</evidence>
<accession>A0A2T3W4C4</accession>
<organism evidence="8 9">
    <name type="scientific">Deinococcus arcticus</name>
    <dbReference type="NCBI Taxonomy" id="2136176"/>
    <lineage>
        <taxon>Bacteria</taxon>
        <taxon>Thermotogati</taxon>
        <taxon>Deinococcota</taxon>
        <taxon>Deinococci</taxon>
        <taxon>Deinococcales</taxon>
        <taxon>Deinococcaceae</taxon>
        <taxon>Deinococcus</taxon>
    </lineage>
</organism>
<dbReference type="PROSITE" id="PS50297">
    <property type="entry name" value="ANK_REP_REGION"/>
    <property type="match status" value="1"/>
</dbReference>
<gene>
    <name evidence="8" type="ORF">C8263_16030</name>
</gene>
<dbReference type="SMART" id="SM00248">
    <property type="entry name" value="ANK"/>
    <property type="match status" value="1"/>
</dbReference>
<dbReference type="PROSITE" id="PS51198">
    <property type="entry name" value="UVRD_HELICASE_ATP_BIND"/>
    <property type="match status" value="1"/>
</dbReference>
<evidence type="ECO:0000256" key="1">
    <source>
        <dbReference type="ARBA" id="ARBA00022741"/>
    </source>
</evidence>
<sequence length="1224" mass="136173">MRVLTYRHLDATGVEPSFEKVHAALSRGDFASADVKKLVGAPYYRAKLNDTHRLLLTFAQVEGETVCLLLEVIPFHRYEKSRFLRGARWHEDGIVVTPQTAAPAQTLRYVHPTRPAFHVLDKPLSFDDAQETIYRAPLPLMLLGAAGSGKTALALEKVRVLPGRVLYVTLSAHLARQAEALFAQGGPAADQDVTFHALSEVLDILRVQEGSPLTFAAFQTWFARLRPRPEFTDAHALYEEIRGVITSRPEGPLTLDAYRALGVRQSLYAPDTRDAAYALYERAAAWMAAHNLMDPNRAAQARLALAEPTYDALVVDEVQDMTPVQLELLLRLVKHPDAFLLCGDAHQVVHPNFFSWAGVRELFWTRGLQHVTLNVLDSNFRNARDITRVANRILSLKHVRFGSVDRESTALITAASTTDGQVRVVPHTPHELHSLNEAVRRNARFAVIVLRDEDKAAARCHLHTPLVFSVQEVKGLEYDGVILYNLIGSHRRLYTDLAGDVRPADLELDALPYRRAGDKGDKSLDQAKFYVNALYVALTRAVQQVVLVEDDPAHPLLRLLDVQAGAVEVETRVSSAQEWVAEAQRLQAQGKAEQAQAILQDVLQYKPVPWKVITAATLDHLAASVLYDEPSTQQQQRTLFEGALWQHHTGDVKRLYSAVAYGPAKKPAQSADGRVKAWLDLLDRETAEHRRKNTKWVHHACDTYGLEHPNRFGATPLMLAGLAGNISLVRELLERGADPAATDDCGLTPVMHVLRRAALDGTYRRGAFAAVFDLLAPAHLDVQVEGRLLRLSRAQGEYHVLLRMLSRVRNLNFGREDEAEGFTAADLIFTDVPDHAAQLGQTQTYVSGVLARAEVDSTYRPARRLWQRMMHGAYLPNPELFLRTPSPSGPVWRSLFDTMGLIYADLPDEYSDEVRLPQVRELAAARPPGAPLIRIQPEPGDEQTKMPNGLMDRYYVGGTGTWVMATLFQQLDGLDPAVLRESWRRGDDGLSLPRILRRLVMTRLIVQDDTGRLHALMDEGAFVFVSGALRVLSDAALDVLFAWQNWRVVDAPEAALQELRDAGFAAVVAEARRGDPLPDYLRGPVLSYRHRRNIVTGPGRERVRADVLRALQDAETVEPYGQPVVVAFEDGIFFQFAPGDEAGLLLGEIVGVHALGDGGVPSEAYQQRLAAASWTAEWDRDEMNHARTWALADVSLEAIVDETMELVFDLYGFGEQMATITVVP</sequence>
<dbReference type="GO" id="GO:0016787">
    <property type="term" value="F:hydrolase activity"/>
    <property type="evidence" value="ECO:0007669"/>
    <property type="project" value="UniProtKB-UniRule"/>
</dbReference>
<comment type="caution">
    <text evidence="8">The sequence shown here is derived from an EMBL/GenBank/DDBJ whole genome shotgun (WGS) entry which is preliminary data.</text>
</comment>
<dbReference type="InterPro" id="IPR027417">
    <property type="entry name" value="P-loop_NTPase"/>
</dbReference>
<dbReference type="GO" id="GO:0000725">
    <property type="term" value="P:recombinational repair"/>
    <property type="evidence" value="ECO:0007669"/>
    <property type="project" value="TreeGrafter"/>
</dbReference>
<evidence type="ECO:0000256" key="2">
    <source>
        <dbReference type="ARBA" id="ARBA00022801"/>
    </source>
</evidence>
<proteinExistence type="predicted"/>
<dbReference type="InterPro" id="IPR002110">
    <property type="entry name" value="Ankyrin_rpt"/>
</dbReference>
<feature type="binding site" evidence="6">
    <location>
        <begin position="144"/>
        <end position="151"/>
    </location>
    <ligand>
        <name>ATP</name>
        <dbReference type="ChEBI" id="CHEBI:30616"/>
    </ligand>
</feature>
<dbReference type="GO" id="GO:0005524">
    <property type="term" value="F:ATP binding"/>
    <property type="evidence" value="ECO:0007669"/>
    <property type="project" value="UniProtKB-UniRule"/>
</dbReference>
<dbReference type="AlphaFoldDB" id="A0A2T3W4C4"/>
<keyword evidence="5" id="KW-0040">ANK repeat</keyword>
<dbReference type="GO" id="GO:0005829">
    <property type="term" value="C:cytosol"/>
    <property type="evidence" value="ECO:0007669"/>
    <property type="project" value="TreeGrafter"/>
</dbReference>
<dbReference type="OrthoDB" id="9787585at2"/>
<feature type="repeat" description="ANK" evidence="5">
    <location>
        <begin position="712"/>
        <end position="744"/>
    </location>
</feature>
<keyword evidence="1 6" id="KW-0547">Nucleotide-binding</keyword>
<dbReference type="PANTHER" id="PTHR11070:SF45">
    <property type="entry name" value="DNA 3'-5' HELICASE"/>
    <property type="match status" value="1"/>
</dbReference>
<dbReference type="Proteomes" id="UP000240317">
    <property type="component" value="Unassembled WGS sequence"/>
</dbReference>
<evidence type="ECO:0000256" key="4">
    <source>
        <dbReference type="ARBA" id="ARBA00022840"/>
    </source>
</evidence>
<evidence type="ECO:0000256" key="3">
    <source>
        <dbReference type="ARBA" id="ARBA00022806"/>
    </source>
</evidence>
<evidence type="ECO:0000313" key="9">
    <source>
        <dbReference type="Proteomes" id="UP000240317"/>
    </source>
</evidence>
<dbReference type="EMBL" id="PYSV01000020">
    <property type="protein sequence ID" value="PTA66741.1"/>
    <property type="molecule type" value="Genomic_DNA"/>
</dbReference>
<keyword evidence="9" id="KW-1185">Reference proteome</keyword>
<name>A0A2T3W4C4_9DEIO</name>
<reference evidence="8 9" key="1">
    <citation type="submission" date="2018-03" db="EMBL/GenBank/DDBJ databases">
        <title>Draft genome of Deinococcus sp. OD32.</title>
        <authorList>
            <person name="Wang X.-P."/>
            <person name="Du Z.-J."/>
        </authorList>
    </citation>
    <scope>NUCLEOTIDE SEQUENCE [LARGE SCALE GENOMIC DNA]</scope>
    <source>
        <strain evidence="8 9">OD32</strain>
    </source>
</reference>
<keyword evidence="4 6" id="KW-0067">ATP-binding</keyword>
<dbReference type="PANTHER" id="PTHR11070">
    <property type="entry name" value="UVRD / RECB / PCRA DNA HELICASE FAMILY MEMBER"/>
    <property type="match status" value="1"/>
</dbReference>
<dbReference type="RefSeq" id="WP_107139156.1">
    <property type="nucleotide sequence ID" value="NZ_PYSV01000020.1"/>
</dbReference>
<dbReference type="PROSITE" id="PS50088">
    <property type="entry name" value="ANK_REPEAT"/>
    <property type="match status" value="1"/>
</dbReference>
<evidence type="ECO:0000256" key="6">
    <source>
        <dbReference type="PROSITE-ProRule" id="PRU00560"/>
    </source>
</evidence>
<dbReference type="GO" id="GO:0043138">
    <property type="term" value="F:3'-5' DNA helicase activity"/>
    <property type="evidence" value="ECO:0007669"/>
    <property type="project" value="TreeGrafter"/>
</dbReference>
<dbReference type="GO" id="GO:0003677">
    <property type="term" value="F:DNA binding"/>
    <property type="evidence" value="ECO:0007669"/>
    <property type="project" value="InterPro"/>
</dbReference>
<feature type="domain" description="UvrD-like helicase ATP-binding" evidence="7">
    <location>
        <begin position="123"/>
        <end position="383"/>
    </location>
</feature>
<dbReference type="Gene3D" id="1.25.40.20">
    <property type="entry name" value="Ankyrin repeat-containing domain"/>
    <property type="match status" value="1"/>
</dbReference>
<dbReference type="SUPFAM" id="SSF52540">
    <property type="entry name" value="P-loop containing nucleoside triphosphate hydrolases"/>
    <property type="match status" value="1"/>
</dbReference>
<dbReference type="Gene3D" id="3.40.50.300">
    <property type="entry name" value="P-loop containing nucleotide triphosphate hydrolases"/>
    <property type="match status" value="2"/>
</dbReference>